<keyword evidence="2" id="KW-0121">Carboxypeptidase</keyword>
<gene>
    <name evidence="8" type="ORF">MLD63_10205</name>
</gene>
<keyword evidence="9" id="KW-1185">Reference proteome</keyword>
<evidence type="ECO:0000256" key="1">
    <source>
        <dbReference type="ARBA" id="ARBA00004370"/>
    </source>
</evidence>
<evidence type="ECO:0000256" key="3">
    <source>
        <dbReference type="ARBA" id="ARBA00023136"/>
    </source>
</evidence>
<dbReference type="Gene3D" id="3.30.450.330">
    <property type="match status" value="1"/>
</dbReference>
<dbReference type="RefSeq" id="WP_255329808.1">
    <property type="nucleotide sequence ID" value="NZ_JAKZEU010000003.1"/>
</dbReference>
<feature type="domain" description="Penicillin-binding protein transpeptidase" evidence="6">
    <location>
        <begin position="262"/>
        <end position="555"/>
    </location>
</feature>
<dbReference type="SUPFAM" id="SSF56601">
    <property type="entry name" value="beta-lactamase/transpeptidase-like"/>
    <property type="match status" value="1"/>
</dbReference>
<dbReference type="InterPro" id="IPR012338">
    <property type="entry name" value="Beta-lactam/transpept-like"/>
</dbReference>
<dbReference type="InterPro" id="IPR001460">
    <property type="entry name" value="PCN-bd_Tpept"/>
</dbReference>
<dbReference type="Gene3D" id="3.90.1310.10">
    <property type="entry name" value="Penicillin-binding protein 2a (Domain 2)"/>
    <property type="match status" value="1"/>
</dbReference>
<dbReference type="Gene3D" id="3.40.710.10">
    <property type="entry name" value="DD-peptidase/beta-lactamase superfamily"/>
    <property type="match status" value="1"/>
</dbReference>
<comment type="caution">
    <text evidence="8">The sequence shown here is derived from an EMBL/GenBank/DDBJ whole genome shotgun (WGS) entry which is preliminary data.</text>
</comment>
<protein>
    <submittedName>
        <fullName evidence="8">Penicillin-binding protein 2</fullName>
    </submittedName>
</protein>
<dbReference type="PANTHER" id="PTHR30627">
    <property type="entry name" value="PEPTIDOGLYCAN D,D-TRANSPEPTIDASE"/>
    <property type="match status" value="1"/>
</dbReference>
<dbReference type="SUPFAM" id="SSF56519">
    <property type="entry name" value="Penicillin binding protein dimerisation domain"/>
    <property type="match status" value="1"/>
</dbReference>
<organism evidence="8 9">
    <name type="scientific">Paracoccus albicereus</name>
    <dbReference type="NCBI Taxonomy" id="2922394"/>
    <lineage>
        <taxon>Bacteria</taxon>
        <taxon>Pseudomonadati</taxon>
        <taxon>Pseudomonadota</taxon>
        <taxon>Alphaproteobacteria</taxon>
        <taxon>Rhodobacterales</taxon>
        <taxon>Paracoccaceae</taxon>
        <taxon>Paracoccus</taxon>
    </lineage>
</organism>
<evidence type="ECO:0000259" key="7">
    <source>
        <dbReference type="Pfam" id="PF03717"/>
    </source>
</evidence>
<dbReference type="InterPro" id="IPR050515">
    <property type="entry name" value="Beta-lactam/transpept"/>
</dbReference>
<sequence>MIRTPLRPLARVLRARETGESPDAIEAENRARRHAAIQDRARKRAEGRLIVMAAAFIIAFGTVGFRMGALASSQPTEPALQVASSGIISQRADITDRQGRVMATNLLTHSLYAHPHQLIDHERAIAGLMRIFPDLDEDRLRKDLTGSRKFLWIRKKISPEQMQAVHDLGEPGLLFGPREMRLYPNGRLASHILGGAAFGSEGVSSAEVIGVAGVEKAFDGWLRDPAKGGAPLQLSIDLTVQQAMEEVLASGMSLMSAKGATGILMEIKTGEIVAMASLPDFDPNDRPRPLLKGDPSDSPLFNRAVQGQYELGSTFKIFPVAQAMDLGLINPNTGINTTTPMRIGKYNIRDFHNYGSSLSVTDVIVKSSNVGTVRIAQMLGPERQKHFLEKLGLFEPTPVEMVEAPTGQPLVPSRWPAVTSATVSFGHGLAASPLHLATAYATIANDGIRVRPTLVHNRERAPGERVLGSGAADLAISMLRQVVTRGTGKSGDVEGFEIAGKTGTADKPRPGGGYYANKVVATWASVYPASDPQYVLVVSLDEPSIGNGGGESRTAGATAVPVAAEMVRRLSPLVGLRPTTEDALPTIAPRPAAQPDAKIAGGTSDPALTGPASDMQANTAAPARPAAGGVAPLVRPLARPIGRSAAIPAVQPVAASVDPLVEAALKRVARN</sequence>
<evidence type="ECO:0000259" key="6">
    <source>
        <dbReference type="Pfam" id="PF00905"/>
    </source>
</evidence>
<evidence type="ECO:0000256" key="4">
    <source>
        <dbReference type="SAM" id="MobiDB-lite"/>
    </source>
</evidence>
<feature type="domain" description="Penicillin-binding protein dimerisation" evidence="7">
    <location>
        <begin position="89"/>
        <end position="223"/>
    </location>
</feature>
<evidence type="ECO:0000256" key="2">
    <source>
        <dbReference type="ARBA" id="ARBA00022645"/>
    </source>
</evidence>
<keyword evidence="2" id="KW-0378">Hydrolase</keyword>
<comment type="subcellular location">
    <subcellularLocation>
        <location evidence="1">Membrane</location>
    </subcellularLocation>
</comment>
<dbReference type="EMBL" id="JAKZEU010000003">
    <property type="protein sequence ID" value="MCQ0970797.1"/>
    <property type="molecule type" value="Genomic_DNA"/>
</dbReference>
<accession>A0ABT1MR58</accession>
<dbReference type="PANTHER" id="PTHR30627:SF1">
    <property type="entry name" value="PEPTIDOGLYCAN D,D-TRANSPEPTIDASE FTSI"/>
    <property type="match status" value="1"/>
</dbReference>
<evidence type="ECO:0000313" key="9">
    <source>
        <dbReference type="Proteomes" id="UP001203945"/>
    </source>
</evidence>
<name>A0ABT1MR58_9RHOB</name>
<feature type="region of interest" description="Disordered" evidence="4">
    <location>
        <begin position="583"/>
        <end position="627"/>
    </location>
</feature>
<keyword evidence="5" id="KW-0812">Transmembrane</keyword>
<feature type="transmembrane region" description="Helical" evidence="5">
    <location>
        <begin position="49"/>
        <end position="69"/>
    </location>
</feature>
<proteinExistence type="predicted"/>
<dbReference type="InterPro" id="IPR005311">
    <property type="entry name" value="PBP_dimer"/>
</dbReference>
<keyword evidence="5" id="KW-1133">Transmembrane helix</keyword>
<dbReference type="InterPro" id="IPR036138">
    <property type="entry name" value="PBP_dimer_sf"/>
</dbReference>
<evidence type="ECO:0000313" key="8">
    <source>
        <dbReference type="EMBL" id="MCQ0970797.1"/>
    </source>
</evidence>
<evidence type="ECO:0000256" key="5">
    <source>
        <dbReference type="SAM" id="Phobius"/>
    </source>
</evidence>
<reference evidence="8 9" key="1">
    <citation type="submission" date="2022-03" db="EMBL/GenBank/DDBJ databases">
        <authorList>
            <person name="He Y."/>
        </authorList>
    </citation>
    <scope>NUCLEOTIDE SEQUENCE [LARGE SCALE GENOMIC DNA]</scope>
    <source>
        <strain evidence="8 9">TK19116</strain>
    </source>
</reference>
<keyword evidence="3 5" id="KW-0472">Membrane</keyword>
<keyword evidence="2" id="KW-0645">Protease</keyword>
<dbReference type="Pfam" id="PF03717">
    <property type="entry name" value="PBP_dimer"/>
    <property type="match status" value="1"/>
</dbReference>
<dbReference type="Proteomes" id="UP001203945">
    <property type="component" value="Unassembled WGS sequence"/>
</dbReference>
<dbReference type="Pfam" id="PF00905">
    <property type="entry name" value="Transpeptidase"/>
    <property type="match status" value="1"/>
</dbReference>